<dbReference type="HOGENOM" id="CLU_3104948_0_0_6"/>
<keyword evidence="1" id="KW-0472">Membrane</keyword>
<dbReference type="RefSeq" id="WP_015258247.1">
    <property type="nucleotide sequence ID" value="NC_019902.2"/>
</dbReference>
<dbReference type="EMBL" id="CP003989">
    <property type="protein sequence ID" value="AGA33111.1"/>
    <property type="molecule type" value="Genomic_DNA"/>
</dbReference>
<gene>
    <name evidence="2" type="ordered locus">TVNIR_1441</name>
</gene>
<dbReference type="AlphaFoldDB" id="L0DXL6"/>
<sequence>MRFLFFFAVLIVLALWAAFFSRPNNRKLSNTLYVIAGVLALLFVIGYLRLDGYF</sequence>
<reference evidence="2" key="1">
    <citation type="submission" date="2015-12" db="EMBL/GenBank/DDBJ databases">
        <authorList>
            <person name="Tikhonova T.V."/>
            <person name="Pavlov A.R."/>
            <person name="Beletsky A.V."/>
            <person name="Mardanov A.V."/>
            <person name="Sorokin D.Y."/>
            <person name="Ravin N.V."/>
            <person name="Popov V.O."/>
        </authorList>
    </citation>
    <scope>NUCLEOTIDE SEQUENCE</scope>
    <source>
        <strain evidence="2">DSM 14787</strain>
    </source>
</reference>
<organism evidence="2 3">
    <name type="scientific">Thioalkalivibrio nitratireducens (strain DSM 14787 / UNIQEM 213 / ALEN2)</name>
    <dbReference type="NCBI Taxonomy" id="1255043"/>
    <lineage>
        <taxon>Bacteria</taxon>
        <taxon>Pseudomonadati</taxon>
        <taxon>Pseudomonadota</taxon>
        <taxon>Gammaproteobacteria</taxon>
        <taxon>Chromatiales</taxon>
        <taxon>Ectothiorhodospiraceae</taxon>
        <taxon>Thioalkalivibrio</taxon>
    </lineage>
</organism>
<name>L0DXL6_THIND</name>
<dbReference type="STRING" id="1255043.TVNIR_1441"/>
<dbReference type="Proteomes" id="UP000010809">
    <property type="component" value="Chromosome"/>
</dbReference>
<dbReference type="KEGG" id="tni:TVNIR_1441"/>
<evidence type="ECO:0000313" key="2">
    <source>
        <dbReference type="EMBL" id="AGA33111.1"/>
    </source>
</evidence>
<proteinExistence type="predicted"/>
<keyword evidence="3" id="KW-1185">Reference proteome</keyword>
<keyword evidence="1" id="KW-0812">Transmembrane</keyword>
<dbReference type="PATRIC" id="fig|1255043.3.peg.1458"/>
<evidence type="ECO:0000313" key="3">
    <source>
        <dbReference type="Proteomes" id="UP000010809"/>
    </source>
</evidence>
<protein>
    <submittedName>
        <fullName evidence="2">Uncharacterized protein</fullName>
    </submittedName>
</protein>
<keyword evidence="1" id="KW-1133">Transmembrane helix</keyword>
<feature type="transmembrane region" description="Helical" evidence="1">
    <location>
        <begin position="30"/>
        <end position="50"/>
    </location>
</feature>
<accession>L0DXL6</accession>
<evidence type="ECO:0000256" key="1">
    <source>
        <dbReference type="SAM" id="Phobius"/>
    </source>
</evidence>